<proteinExistence type="predicted"/>
<keyword evidence="1" id="KW-0378">Hydrolase</keyword>
<reference evidence="1 2" key="1">
    <citation type="journal article" date="2015" name="Int. J. Syst. Evol. Microbiol.">
        <title>Youhaiella tibetensis gen. nov., sp. nov., isolated from subsurface sediment.</title>
        <authorList>
            <person name="Wang Y.X."/>
            <person name="Huang F.Q."/>
            <person name="Nogi Y."/>
            <person name="Pang S.J."/>
            <person name="Wang P.K."/>
            <person name="Lv J."/>
        </authorList>
    </citation>
    <scope>NUCLEOTIDE SEQUENCE [LARGE SCALE GENOMIC DNA]</scope>
    <source>
        <strain evidence="2">fig4</strain>
    </source>
</reference>
<dbReference type="InterPro" id="IPR029058">
    <property type="entry name" value="AB_hydrolase_fold"/>
</dbReference>
<accession>A0A5B9DM33</accession>
<dbReference type="SUPFAM" id="SSF53474">
    <property type="entry name" value="alpha/beta-Hydrolases"/>
    <property type="match status" value="1"/>
</dbReference>
<dbReference type="KEGG" id="yti:FNA67_09205"/>
<dbReference type="InterPro" id="IPR000073">
    <property type="entry name" value="AB_hydrolase_1"/>
</dbReference>
<evidence type="ECO:0000313" key="2">
    <source>
        <dbReference type="Proteomes" id="UP000321062"/>
    </source>
</evidence>
<dbReference type="EMBL" id="CP041690">
    <property type="protein sequence ID" value="QEE20340.1"/>
    <property type="molecule type" value="Genomic_DNA"/>
</dbReference>
<dbReference type="InterPro" id="IPR050228">
    <property type="entry name" value="Carboxylesterase_BioH"/>
</dbReference>
<dbReference type="Pfam" id="PF00561">
    <property type="entry name" value="Abhydrolase_1"/>
    <property type="match status" value="1"/>
</dbReference>
<name>A0A5B9DM33_9HYPH</name>
<dbReference type="Proteomes" id="UP000321062">
    <property type="component" value="Chromosome"/>
</dbReference>
<keyword evidence="2" id="KW-1185">Reference proteome</keyword>
<protein>
    <submittedName>
        <fullName evidence="1">Alpha/beta hydrolase</fullName>
    </submittedName>
</protein>
<dbReference type="Gene3D" id="3.40.50.1820">
    <property type="entry name" value="alpha/beta hydrolase"/>
    <property type="match status" value="1"/>
</dbReference>
<organism evidence="1 2">
    <name type="scientific">Paradevosia tibetensis</name>
    <dbReference type="NCBI Taxonomy" id="1447062"/>
    <lineage>
        <taxon>Bacteria</taxon>
        <taxon>Pseudomonadati</taxon>
        <taxon>Pseudomonadota</taxon>
        <taxon>Alphaproteobacteria</taxon>
        <taxon>Hyphomicrobiales</taxon>
        <taxon>Devosiaceae</taxon>
        <taxon>Paradevosia</taxon>
    </lineage>
</organism>
<dbReference type="PANTHER" id="PTHR43194">
    <property type="entry name" value="HYDROLASE ALPHA/BETA FOLD FAMILY"/>
    <property type="match status" value="1"/>
</dbReference>
<dbReference type="AlphaFoldDB" id="A0A5B9DM33"/>
<evidence type="ECO:0000313" key="1">
    <source>
        <dbReference type="EMBL" id="QEE20340.1"/>
    </source>
</evidence>
<gene>
    <name evidence="1" type="ORF">FNA67_09205</name>
</gene>
<dbReference type="PANTHER" id="PTHR43194:SF2">
    <property type="entry name" value="PEROXISOMAL MEMBRANE PROTEIN LPX1"/>
    <property type="match status" value="1"/>
</dbReference>
<sequence>MVKSRKYPVDHPPFGALPVRSITIGSGGDQMAVHIAGRLGGRRTPVICVPGYNRNMTDFTDFVRYFGRLAGETWPIVLVDLFGRGRSSDRQDKSLYASPRDAADLTELADALGIERAVWLGQGYGGQVAMTVAAQRPNLVAGAVLVDSGPLSDSRGLVRLRINLEHIAGWRGEAVRTGMRQVLANDYPGTVDTQLDALAMRTHYIDRRGRAQGLFDPHLAKMLENFEADDVLVAQWPLFDALAHVPIMLFRSQLTDQLRRETFEAMTRRRPEAPALVISAEGSPALLNHPDEVGAIVEFVEKLPMAGRIAA</sequence>
<dbReference type="OrthoDB" id="9791366at2"/>
<dbReference type="GO" id="GO:0016787">
    <property type="term" value="F:hydrolase activity"/>
    <property type="evidence" value="ECO:0007669"/>
    <property type="project" value="UniProtKB-KW"/>
</dbReference>